<reference evidence="7 8" key="1">
    <citation type="journal article" date="2014" name="Int. J. Syst. Evol. Microbiol.">
        <title>Celeribacter indicus sp. nov., a polycyclic aromatic hydrocarbon-degrading bacterium from deep-sea sediment and reclassification of Huaishuia halophila as Celeribacter halophilus comb. nov.</title>
        <authorList>
            <person name="Lai Q."/>
            <person name="Cao J."/>
            <person name="Yuan J."/>
            <person name="Li F."/>
            <person name="Shao Z."/>
        </authorList>
    </citation>
    <scope>NUCLEOTIDE SEQUENCE [LARGE SCALE GENOMIC DNA]</scope>
    <source>
        <strain evidence="7">P73</strain>
    </source>
</reference>
<dbReference type="EMBL" id="CP004393">
    <property type="protein sequence ID" value="AJE46092.1"/>
    <property type="molecule type" value="Genomic_DNA"/>
</dbReference>
<dbReference type="SUPFAM" id="SSF55103">
    <property type="entry name" value="FAD-linked oxidases, C-terminal domain"/>
    <property type="match status" value="1"/>
</dbReference>
<keyword evidence="5" id="KW-0560">Oxidoreductase</keyword>
<gene>
    <name evidence="7" type="ORF">P73_1377</name>
</gene>
<comment type="cofactor">
    <cofactor evidence="1">
        <name>FAD</name>
        <dbReference type="ChEBI" id="CHEBI:57692"/>
    </cofactor>
</comment>
<keyword evidence="3" id="KW-0285">Flavoprotein</keyword>
<dbReference type="GO" id="GO:0022904">
    <property type="term" value="P:respiratory electron transport chain"/>
    <property type="evidence" value="ECO:0007669"/>
    <property type="project" value="TreeGrafter"/>
</dbReference>
<dbReference type="Proteomes" id="UP000031521">
    <property type="component" value="Chromosome"/>
</dbReference>
<dbReference type="KEGG" id="cid:P73_1377"/>
<dbReference type="InterPro" id="IPR036318">
    <property type="entry name" value="FAD-bd_PCMH-like_sf"/>
</dbReference>
<dbReference type="Pfam" id="PF02913">
    <property type="entry name" value="FAD-oxidase_C"/>
    <property type="match status" value="1"/>
</dbReference>
<dbReference type="SUPFAM" id="SSF56176">
    <property type="entry name" value="FAD-binding/transporter-associated domain-like"/>
    <property type="match status" value="1"/>
</dbReference>
<name>A0A0B5E0V2_9RHOB</name>
<dbReference type="InterPro" id="IPR004113">
    <property type="entry name" value="FAD-bd_oxidored_4_C"/>
</dbReference>
<dbReference type="PROSITE" id="PS51387">
    <property type="entry name" value="FAD_PCMH"/>
    <property type="match status" value="1"/>
</dbReference>
<evidence type="ECO:0000313" key="7">
    <source>
        <dbReference type="EMBL" id="AJE46092.1"/>
    </source>
</evidence>
<dbReference type="HOGENOM" id="CLU_017779_4_1_5"/>
<dbReference type="GO" id="GO:0016491">
    <property type="term" value="F:oxidoreductase activity"/>
    <property type="evidence" value="ECO:0007669"/>
    <property type="project" value="UniProtKB-KW"/>
</dbReference>
<accession>A0A0B5E0V2</accession>
<dbReference type="InterPro" id="IPR016164">
    <property type="entry name" value="FAD-linked_Oxase-like_C"/>
</dbReference>
<dbReference type="InterPro" id="IPR006094">
    <property type="entry name" value="Oxid_FAD_bind_N"/>
</dbReference>
<dbReference type="Pfam" id="PF01565">
    <property type="entry name" value="FAD_binding_4"/>
    <property type="match status" value="1"/>
</dbReference>
<dbReference type="STRING" id="1208324.P73_1377"/>
<feature type="domain" description="FAD-binding PCMH-type" evidence="6">
    <location>
        <begin position="55"/>
        <end position="234"/>
    </location>
</feature>
<dbReference type="InterPro" id="IPR016171">
    <property type="entry name" value="Vanillyl_alc_oxidase_C-sub2"/>
</dbReference>
<evidence type="ECO:0000259" key="6">
    <source>
        <dbReference type="PROSITE" id="PS51387"/>
    </source>
</evidence>
<evidence type="ECO:0000256" key="5">
    <source>
        <dbReference type="ARBA" id="ARBA00023002"/>
    </source>
</evidence>
<dbReference type="InterPro" id="IPR016166">
    <property type="entry name" value="FAD-bd_PCMH"/>
</dbReference>
<proteinExistence type="inferred from homology"/>
<dbReference type="FunFam" id="1.10.45.10:FF:000001">
    <property type="entry name" value="D-lactate dehydrogenase mitochondrial"/>
    <property type="match status" value="1"/>
</dbReference>
<dbReference type="GO" id="GO:0071949">
    <property type="term" value="F:FAD binding"/>
    <property type="evidence" value="ECO:0007669"/>
    <property type="project" value="InterPro"/>
</dbReference>
<dbReference type="InterPro" id="IPR051264">
    <property type="entry name" value="FAD-oxidored/transferase_4"/>
</dbReference>
<evidence type="ECO:0000256" key="4">
    <source>
        <dbReference type="ARBA" id="ARBA00022827"/>
    </source>
</evidence>
<sequence>MRDLYFEEEDMQTQILEKQDIEAFWEALAQCLSPNDLICGADVSETDIKDWSTEIPGKPIGLALPRSTQEVSEVLSRCNRHSIPVVPQGGRTGLAGGAVASDGALLLSLARMSDIEEIDTASATATVLAGTPLQTIQEAAEAEGMMFGLDLGPRGSCQIGGNISTNAGGNRVIRYGMTRDLVLGLEVVLADGRILSMLNRMPKNNAALDMKPLFIGSEGTLGVITRAVLKLHPGIAGANTALVALPDFDSALALLGHARRVLSDRVSAFEVMWADYFDAVLDVTSLRAPLESKAPLYVLIDMQGPDPEKENDLFHDMLAEAMEQGWVLDAALAQSQKDALDLWALRDGVTELLMTTRPTINFDVSVPIAKIGECVAHMRAALEADFPEMNRFFFGHIGDSNIHLVTGPLPADPNVEHRIESLVYEIVRNFSGSVSAEHGIGLHKKPWLKYSRSDEELTLLRELKQTLDPKGILNPGKVL</sequence>
<comment type="similarity">
    <text evidence="2">Belongs to the FAD-binding oxidoreductase/transferase type 4 family.</text>
</comment>
<dbReference type="Gene3D" id="3.30.465.10">
    <property type="match status" value="1"/>
</dbReference>
<keyword evidence="4" id="KW-0274">FAD</keyword>
<dbReference type="PANTHER" id="PTHR43716:SF1">
    <property type="entry name" value="D-2-HYDROXYGLUTARATE DEHYDROGENASE, MITOCHONDRIAL"/>
    <property type="match status" value="1"/>
</dbReference>
<dbReference type="Gene3D" id="1.10.45.10">
    <property type="entry name" value="Vanillyl-alcohol Oxidase, Chain A, domain 4"/>
    <property type="match status" value="1"/>
</dbReference>
<keyword evidence="8" id="KW-1185">Reference proteome</keyword>
<dbReference type="Gene3D" id="3.30.70.2190">
    <property type="match status" value="1"/>
</dbReference>
<evidence type="ECO:0000313" key="8">
    <source>
        <dbReference type="Proteomes" id="UP000031521"/>
    </source>
</evidence>
<dbReference type="PANTHER" id="PTHR43716">
    <property type="entry name" value="D-2-HYDROXYGLUTARATE DEHYDROGENASE, MITOCHONDRIAL"/>
    <property type="match status" value="1"/>
</dbReference>
<evidence type="ECO:0000256" key="3">
    <source>
        <dbReference type="ARBA" id="ARBA00022630"/>
    </source>
</evidence>
<protein>
    <submittedName>
        <fullName evidence="7">D-lactate dehydrogenase (Cytochrome)</fullName>
    </submittedName>
</protein>
<dbReference type="Gene3D" id="3.30.70.2740">
    <property type="match status" value="1"/>
</dbReference>
<evidence type="ECO:0000256" key="2">
    <source>
        <dbReference type="ARBA" id="ARBA00008000"/>
    </source>
</evidence>
<dbReference type="AlphaFoldDB" id="A0A0B5E0V2"/>
<dbReference type="InterPro" id="IPR016169">
    <property type="entry name" value="FAD-bd_PCMH_sub2"/>
</dbReference>
<organism evidence="7 8">
    <name type="scientific">Celeribacter indicus</name>
    <dbReference type="NCBI Taxonomy" id="1208324"/>
    <lineage>
        <taxon>Bacteria</taxon>
        <taxon>Pseudomonadati</taxon>
        <taxon>Pseudomonadota</taxon>
        <taxon>Alphaproteobacteria</taxon>
        <taxon>Rhodobacterales</taxon>
        <taxon>Roseobacteraceae</taxon>
        <taxon>Celeribacter</taxon>
    </lineage>
</organism>
<evidence type="ECO:0000256" key="1">
    <source>
        <dbReference type="ARBA" id="ARBA00001974"/>
    </source>
</evidence>